<feature type="signal peptide" evidence="2">
    <location>
        <begin position="1"/>
        <end position="23"/>
    </location>
</feature>
<sequence>MFERTKLLLPLAALLLASANSYAQDSGPAIQLAQMGGAMHAAAEVCGDYSQDQLQEMKKQQKSSIQSMGLNDEDFDKAFEQGLDRGRQDLKKATAEQRQQMCEQLRSGPKF</sequence>
<name>A0A2U2BK63_ALCFA</name>
<dbReference type="AlphaFoldDB" id="A0A2U2BK63"/>
<dbReference type="EMBL" id="QEXO01000002">
    <property type="protein sequence ID" value="PWE14418.1"/>
    <property type="molecule type" value="Genomic_DNA"/>
</dbReference>
<evidence type="ECO:0000313" key="3">
    <source>
        <dbReference type="EMBL" id="PWE14418.1"/>
    </source>
</evidence>
<gene>
    <name evidence="3" type="ORF">DF183_06730</name>
</gene>
<organism evidence="3 4">
    <name type="scientific">Alcaligenes faecalis</name>
    <dbReference type="NCBI Taxonomy" id="511"/>
    <lineage>
        <taxon>Bacteria</taxon>
        <taxon>Pseudomonadati</taxon>
        <taxon>Pseudomonadota</taxon>
        <taxon>Betaproteobacteria</taxon>
        <taxon>Burkholderiales</taxon>
        <taxon>Alcaligenaceae</taxon>
        <taxon>Alcaligenes</taxon>
    </lineage>
</organism>
<reference evidence="3 4" key="1">
    <citation type="submission" date="2018-05" db="EMBL/GenBank/DDBJ databases">
        <title>Genome Sequence of an Efficient Indole-Degrading Bacterium, Alcaligenes sp.YBY.</title>
        <authorList>
            <person name="Yang B."/>
        </authorList>
    </citation>
    <scope>NUCLEOTIDE SEQUENCE [LARGE SCALE GENOMIC DNA]</scope>
    <source>
        <strain evidence="3 4">YBY</strain>
    </source>
</reference>
<dbReference type="KEGG" id="afa:UZ73_05685"/>
<reference evidence="3 4" key="2">
    <citation type="submission" date="2018-05" db="EMBL/GenBank/DDBJ databases">
        <authorList>
            <person name="Lanie J.A."/>
            <person name="Ng W.-L."/>
            <person name="Kazmierczak K.M."/>
            <person name="Andrzejewski T.M."/>
            <person name="Davidsen T.M."/>
            <person name="Wayne K.J."/>
            <person name="Tettelin H."/>
            <person name="Glass J.I."/>
            <person name="Rusch D."/>
            <person name="Podicherti R."/>
            <person name="Tsui H.-C.T."/>
            <person name="Winkler M.E."/>
        </authorList>
    </citation>
    <scope>NUCLEOTIDE SEQUENCE [LARGE SCALE GENOMIC DNA]</scope>
    <source>
        <strain evidence="3 4">YBY</strain>
    </source>
</reference>
<dbReference type="GeneID" id="29369220"/>
<comment type="caution">
    <text evidence="3">The sequence shown here is derived from an EMBL/GenBank/DDBJ whole genome shotgun (WGS) entry which is preliminary data.</text>
</comment>
<accession>A0A2U2BK63</accession>
<protein>
    <submittedName>
        <fullName evidence="3">Uncharacterized protein</fullName>
    </submittedName>
</protein>
<evidence type="ECO:0000256" key="1">
    <source>
        <dbReference type="SAM" id="MobiDB-lite"/>
    </source>
</evidence>
<dbReference type="RefSeq" id="WP_052695767.1">
    <property type="nucleotide sequence ID" value="NZ_CP013119.1"/>
</dbReference>
<evidence type="ECO:0000256" key="2">
    <source>
        <dbReference type="SAM" id="SignalP"/>
    </source>
</evidence>
<evidence type="ECO:0000313" key="4">
    <source>
        <dbReference type="Proteomes" id="UP000245216"/>
    </source>
</evidence>
<proteinExistence type="predicted"/>
<feature type="compositionally biased region" description="Basic and acidic residues" evidence="1">
    <location>
        <begin position="83"/>
        <end position="95"/>
    </location>
</feature>
<keyword evidence="2" id="KW-0732">Signal</keyword>
<feature type="region of interest" description="Disordered" evidence="1">
    <location>
        <begin position="83"/>
        <end position="111"/>
    </location>
</feature>
<dbReference type="Proteomes" id="UP000245216">
    <property type="component" value="Unassembled WGS sequence"/>
</dbReference>
<feature type="chain" id="PRO_5015607258" evidence="2">
    <location>
        <begin position="24"/>
        <end position="111"/>
    </location>
</feature>